<dbReference type="RefSeq" id="WP_226765232.1">
    <property type="nucleotide sequence ID" value="NZ_JAJAWG010000017.1"/>
</dbReference>
<dbReference type="EMBL" id="JAJAWG010000017">
    <property type="protein sequence ID" value="MCB5197542.1"/>
    <property type="molecule type" value="Genomic_DNA"/>
</dbReference>
<reference evidence="1 2" key="1">
    <citation type="submission" date="2021-10" db="EMBL/GenBank/DDBJ databases">
        <authorList>
            <person name="Chen M."/>
        </authorList>
    </citation>
    <scope>NUCLEOTIDE SEQUENCE [LARGE SCALE GENOMIC DNA]</scope>
    <source>
        <strain evidence="1 2">H3-26</strain>
    </source>
</reference>
<evidence type="ECO:0000313" key="2">
    <source>
        <dbReference type="Proteomes" id="UP001198034"/>
    </source>
</evidence>
<evidence type="ECO:0000313" key="1">
    <source>
        <dbReference type="EMBL" id="MCB5197542.1"/>
    </source>
</evidence>
<keyword evidence="2" id="KW-1185">Reference proteome</keyword>
<sequence>MLNAELSIAVFAQDNFGAELMRSPMVQWLQIVYSAQRIAVYEATRAKNPQRWSSKTRNWERTKTVHLNPEKLSDTEVLLVREKMAQKMA</sequence>
<proteinExistence type="predicted"/>
<organism evidence="1 2">
    <name type="scientific">Deefgea salmonis</name>
    <dbReference type="NCBI Taxonomy" id="2875502"/>
    <lineage>
        <taxon>Bacteria</taxon>
        <taxon>Pseudomonadati</taxon>
        <taxon>Pseudomonadota</taxon>
        <taxon>Betaproteobacteria</taxon>
        <taxon>Neisseriales</taxon>
        <taxon>Chitinibacteraceae</taxon>
        <taxon>Deefgea</taxon>
    </lineage>
</organism>
<gene>
    <name evidence="1" type="ORF">LG219_14870</name>
</gene>
<name>A0ABS8BPI9_9NEIS</name>
<accession>A0ABS8BPI9</accession>
<evidence type="ECO:0008006" key="3">
    <source>
        <dbReference type="Google" id="ProtNLM"/>
    </source>
</evidence>
<protein>
    <recommendedName>
        <fullName evidence="3">Transposase</fullName>
    </recommendedName>
</protein>
<comment type="caution">
    <text evidence="1">The sequence shown here is derived from an EMBL/GenBank/DDBJ whole genome shotgun (WGS) entry which is preliminary data.</text>
</comment>
<dbReference type="Proteomes" id="UP001198034">
    <property type="component" value="Unassembled WGS sequence"/>
</dbReference>